<accession>A0ABV6JBY8</accession>
<dbReference type="InterPro" id="IPR036291">
    <property type="entry name" value="NAD(P)-bd_dom_sf"/>
</dbReference>
<dbReference type="EMBL" id="JBHLVF010000033">
    <property type="protein sequence ID" value="MFC0393402.1"/>
    <property type="molecule type" value="Genomic_DNA"/>
</dbReference>
<evidence type="ECO:0000313" key="5">
    <source>
        <dbReference type="EMBL" id="MFC0393402.1"/>
    </source>
</evidence>
<dbReference type="InterPro" id="IPR001509">
    <property type="entry name" value="Epimerase_deHydtase"/>
</dbReference>
<keyword evidence="3" id="KW-1133">Transmembrane helix</keyword>
<feature type="coiled-coil region" evidence="2">
    <location>
        <begin position="425"/>
        <end position="459"/>
    </location>
</feature>
<dbReference type="SUPFAM" id="SSF55781">
    <property type="entry name" value="GAF domain-like"/>
    <property type="match status" value="1"/>
</dbReference>
<evidence type="ECO:0000256" key="2">
    <source>
        <dbReference type="SAM" id="Coils"/>
    </source>
</evidence>
<dbReference type="InterPro" id="IPR029016">
    <property type="entry name" value="GAF-like_dom_sf"/>
</dbReference>
<reference evidence="5 6" key="1">
    <citation type="submission" date="2024-09" db="EMBL/GenBank/DDBJ databases">
        <authorList>
            <person name="Sun Q."/>
            <person name="Mori K."/>
        </authorList>
    </citation>
    <scope>NUCLEOTIDE SEQUENCE [LARGE SCALE GENOMIC DNA]</scope>
    <source>
        <strain evidence="5 6">CCM 4839</strain>
    </source>
</reference>
<dbReference type="Proteomes" id="UP001589818">
    <property type="component" value="Unassembled WGS sequence"/>
</dbReference>
<evidence type="ECO:0000256" key="1">
    <source>
        <dbReference type="ARBA" id="ARBA00007637"/>
    </source>
</evidence>
<feature type="domain" description="NAD-dependent epimerase/dehydratase" evidence="4">
    <location>
        <begin position="3"/>
        <end position="221"/>
    </location>
</feature>
<keyword evidence="6" id="KW-1185">Reference proteome</keyword>
<feature type="transmembrane region" description="Helical" evidence="3">
    <location>
        <begin position="362"/>
        <end position="387"/>
    </location>
</feature>
<comment type="caution">
    <text evidence="5">The sequence shown here is derived from an EMBL/GenBank/DDBJ whole genome shotgun (WGS) entry which is preliminary data.</text>
</comment>
<organism evidence="5 6">
    <name type="scientific">Paenibacillus mendelii</name>
    <dbReference type="NCBI Taxonomy" id="206163"/>
    <lineage>
        <taxon>Bacteria</taxon>
        <taxon>Bacillati</taxon>
        <taxon>Bacillota</taxon>
        <taxon>Bacilli</taxon>
        <taxon>Bacillales</taxon>
        <taxon>Paenibacillaceae</taxon>
        <taxon>Paenibacillus</taxon>
    </lineage>
</organism>
<comment type="similarity">
    <text evidence="1">Belongs to the NAD(P)-dependent epimerase/dehydratase family.</text>
</comment>
<evidence type="ECO:0000313" key="6">
    <source>
        <dbReference type="Proteomes" id="UP001589818"/>
    </source>
</evidence>
<dbReference type="Gene3D" id="3.90.25.10">
    <property type="entry name" value="UDP-galactose 4-epimerase, domain 1"/>
    <property type="match status" value="1"/>
</dbReference>
<keyword evidence="3" id="KW-0472">Membrane</keyword>
<dbReference type="Gene3D" id="3.30.450.40">
    <property type="match status" value="1"/>
</dbReference>
<evidence type="ECO:0000256" key="3">
    <source>
        <dbReference type="SAM" id="Phobius"/>
    </source>
</evidence>
<feature type="transmembrane region" description="Helical" evidence="3">
    <location>
        <begin position="407"/>
        <end position="425"/>
    </location>
</feature>
<dbReference type="SUPFAM" id="SSF51735">
    <property type="entry name" value="NAD(P)-binding Rossmann-fold domains"/>
    <property type="match status" value="1"/>
</dbReference>
<protein>
    <submittedName>
        <fullName evidence="5">NAD-dependent epimerase/dehydratase family protein</fullName>
    </submittedName>
</protein>
<sequence length="727" mass="81635">MKVLITGGYGFIGSHVAERFHKEGYEVYIIDNMSTGKLDHVTFKHKGYQLAVEDSKCEEVFQANQFDTVVHLAAQANVNTSITNPQLDSESNVLGLVNILNLAQKFKVKKFIFASSAAVYGTNDQMPLTEEADCDPISPYGISKWVGESYCLKWQELYGLDTTCFRFSNVYGPRQGSSGEGGVISIFMNRVLSGQTLYVYGDGEQTRDFIYVEDVADAIFRSSYSKLSGVYNLSTNMKCSVNAIIESIGGMRAIESVIHTDMRPGDITHSILNNAKVKHELDWSPMYGIEEGLQRTYGWFEQKQAELESTASTMVESKPSAVRQWLKKYMPYGENLLAFVLTAWLSLSQITNDYSAIDIKLFYITIIGIMYGSRQSILAVALSIGLFVYQKLLDGRELVSLLYDTDVFFQIAIYLFIGLVVGYAIERKNAVIQSAVKTKDELEERYEFLNGMYREVREVKDELQLRILNSGDSFGKIYSITKELESLEPETVFNSTVNVVKSIMSVESVAIYSVNPHGTYMRLIAHSNDYDAQAAKSLRVEEHSSMQWVLQEGKVFVNKELDSSAPLMCAPIIYNGAIKAVITIDGIAFNKFSLYYQNLFKVTSELVSSALTRAFAYIEATESQRYVPGTSILRKEAFASILESKRLARMNHNTPYLVVGQTEGRFEEYADKVAGMLRETDYIGLNEDEKVVILLSNTSEEDASYVLNRFASRGLSLQIVDGVLQHD</sequence>
<dbReference type="Gene3D" id="3.40.50.720">
    <property type="entry name" value="NAD(P)-binding Rossmann-like Domain"/>
    <property type="match status" value="1"/>
</dbReference>
<feature type="transmembrane region" description="Helical" evidence="3">
    <location>
        <begin position="329"/>
        <end position="350"/>
    </location>
</feature>
<keyword evidence="2" id="KW-0175">Coiled coil</keyword>
<keyword evidence="3" id="KW-0812">Transmembrane</keyword>
<name>A0ABV6JBY8_9BACL</name>
<dbReference type="Pfam" id="PF01370">
    <property type="entry name" value="Epimerase"/>
    <property type="match status" value="1"/>
</dbReference>
<dbReference type="RefSeq" id="WP_204821536.1">
    <property type="nucleotide sequence ID" value="NZ_JANHOF010000014.1"/>
</dbReference>
<proteinExistence type="inferred from homology"/>
<evidence type="ECO:0000259" key="4">
    <source>
        <dbReference type="Pfam" id="PF01370"/>
    </source>
</evidence>
<gene>
    <name evidence="5" type="ORF">ACFFJ8_18735</name>
</gene>
<dbReference type="PANTHER" id="PTHR43000">
    <property type="entry name" value="DTDP-D-GLUCOSE 4,6-DEHYDRATASE-RELATED"/>
    <property type="match status" value="1"/>
</dbReference>